<protein>
    <submittedName>
        <fullName evidence="2">Uncharacterized protein</fullName>
    </submittedName>
</protein>
<dbReference type="HOGENOM" id="CLU_2862072_0_0_9"/>
<sequence length="64" mass="7157">MHRSTFPQTNQPETHSTTGAPKIKKLTFNIPPKLQTSVPASSLGFYVPEKTWLESPAFASFCYN</sequence>
<proteinExistence type="predicted"/>
<dbReference type="EMBL" id="CP003043">
    <property type="protein sequence ID" value="AFS00573.1"/>
    <property type="molecule type" value="Genomic_DNA"/>
</dbReference>
<evidence type="ECO:0000313" key="2">
    <source>
        <dbReference type="EMBL" id="AFS00573.1"/>
    </source>
</evidence>
<accession>J9W237</accession>
<dbReference type="Proteomes" id="UP000007332">
    <property type="component" value="Chromosome"/>
</dbReference>
<dbReference type="AlphaFoldDB" id="J9W237"/>
<evidence type="ECO:0000313" key="3">
    <source>
        <dbReference type="Proteomes" id="UP000007332"/>
    </source>
</evidence>
<feature type="region of interest" description="Disordered" evidence="1">
    <location>
        <begin position="1"/>
        <end position="23"/>
    </location>
</feature>
<dbReference type="STRING" id="1071400.LBUCD034_1546"/>
<keyword evidence="3" id="KW-1185">Reference proteome</keyword>
<dbReference type="KEGG" id="lbn:LBUCD034_1546"/>
<name>J9W237_LENBU</name>
<evidence type="ECO:0000256" key="1">
    <source>
        <dbReference type="SAM" id="MobiDB-lite"/>
    </source>
</evidence>
<feature type="compositionally biased region" description="Polar residues" evidence="1">
    <location>
        <begin position="1"/>
        <end position="19"/>
    </location>
</feature>
<gene>
    <name evidence="2" type="ORF">LBUCD034_1546</name>
</gene>
<organism evidence="2 3">
    <name type="scientific">Lentilactobacillus buchneri subsp. silagei CD034</name>
    <dbReference type="NCBI Taxonomy" id="1071400"/>
    <lineage>
        <taxon>Bacteria</taxon>
        <taxon>Bacillati</taxon>
        <taxon>Bacillota</taxon>
        <taxon>Bacilli</taxon>
        <taxon>Lactobacillales</taxon>
        <taxon>Lactobacillaceae</taxon>
        <taxon>Lentilactobacillus</taxon>
        <taxon>Lentilactobacillus buchneri subsp. silagei</taxon>
    </lineage>
</organism>
<reference evidence="2 3" key="1">
    <citation type="journal article" date="2012" name="J. Biotechnol.">
        <title>Insights into the completely annotated genome of Lactobacillus buchneri CD034, a strain isolated from stable grass silage.</title>
        <authorList>
            <person name="Heinl S."/>
            <person name="Wibberg D."/>
            <person name="Eikmeyer F."/>
            <person name="Szczepanowski R."/>
            <person name="Blom J."/>
            <person name="Linke B."/>
            <person name="Goesmann A."/>
            <person name="Grabherr R."/>
            <person name="Schwab H."/>
            <person name="Puhler A."/>
            <person name="Schluter A."/>
        </authorList>
    </citation>
    <scope>NUCLEOTIDE SEQUENCE [LARGE SCALE GENOMIC DNA]</scope>
    <source>
        <strain evidence="2 3">CD034</strain>
    </source>
</reference>